<reference evidence="1" key="2">
    <citation type="journal article" date="2015" name="Data Brief">
        <title>Shoot transcriptome of the giant reed, Arundo donax.</title>
        <authorList>
            <person name="Barrero R.A."/>
            <person name="Guerrero F.D."/>
            <person name="Moolhuijzen P."/>
            <person name="Goolsby J.A."/>
            <person name="Tidwell J."/>
            <person name="Bellgard S.E."/>
            <person name="Bellgard M.I."/>
        </authorList>
    </citation>
    <scope>NUCLEOTIDE SEQUENCE</scope>
    <source>
        <tissue evidence="1">Shoot tissue taken approximately 20 cm above the soil surface</tissue>
    </source>
</reference>
<proteinExistence type="predicted"/>
<accession>A0A0A9C6M9</accession>
<protein>
    <submittedName>
        <fullName evidence="1">Uncharacterized protein</fullName>
    </submittedName>
</protein>
<organism evidence="1">
    <name type="scientific">Arundo donax</name>
    <name type="common">Giant reed</name>
    <name type="synonym">Donax arundinaceus</name>
    <dbReference type="NCBI Taxonomy" id="35708"/>
    <lineage>
        <taxon>Eukaryota</taxon>
        <taxon>Viridiplantae</taxon>
        <taxon>Streptophyta</taxon>
        <taxon>Embryophyta</taxon>
        <taxon>Tracheophyta</taxon>
        <taxon>Spermatophyta</taxon>
        <taxon>Magnoliopsida</taxon>
        <taxon>Liliopsida</taxon>
        <taxon>Poales</taxon>
        <taxon>Poaceae</taxon>
        <taxon>PACMAD clade</taxon>
        <taxon>Arundinoideae</taxon>
        <taxon>Arundineae</taxon>
        <taxon>Arundo</taxon>
    </lineage>
</organism>
<evidence type="ECO:0000313" key="1">
    <source>
        <dbReference type="EMBL" id="JAD70088.1"/>
    </source>
</evidence>
<dbReference type="EMBL" id="GBRH01227807">
    <property type="protein sequence ID" value="JAD70088.1"/>
    <property type="molecule type" value="Transcribed_RNA"/>
</dbReference>
<name>A0A0A9C6M9_ARUDO</name>
<sequence length="39" mass="4859">MISDTNMTNWSILYNRQHETRCMQKRRYCNACYHVCQKM</sequence>
<dbReference type="AlphaFoldDB" id="A0A0A9C6M9"/>
<reference evidence="1" key="1">
    <citation type="submission" date="2014-09" db="EMBL/GenBank/DDBJ databases">
        <authorList>
            <person name="Magalhaes I.L.F."/>
            <person name="Oliveira U."/>
            <person name="Santos F.R."/>
            <person name="Vidigal T.H.D.A."/>
            <person name="Brescovit A.D."/>
            <person name="Santos A.J."/>
        </authorList>
    </citation>
    <scope>NUCLEOTIDE SEQUENCE</scope>
    <source>
        <tissue evidence="1">Shoot tissue taken approximately 20 cm above the soil surface</tissue>
    </source>
</reference>